<accession>A0AAI8YU60</accession>
<dbReference type="EMBL" id="CAVMBE010000008">
    <property type="protein sequence ID" value="CAK3875106.1"/>
    <property type="molecule type" value="Genomic_DNA"/>
</dbReference>
<dbReference type="AlphaFoldDB" id="A0AAI8YU60"/>
<protein>
    <recommendedName>
        <fullName evidence="5">Oxidoreductase AflY</fullName>
    </recommendedName>
</protein>
<evidence type="ECO:0000256" key="1">
    <source>
        <dbReference type="ARBA" id="ARBA00023002"/>
    </source>
</evidence>
<reference evidence="3" key="1">
    <citation type="submission" date="2023-11" db="EMBL/GenBank/DDBJ databases">
        <authorList>
            <person name="Alioto T."/>
            <person name="Alioto T."/>
            <person name="Gomez Garrido J."/>
        </authorList>
    </citation>
    <scope>NUCLEOTIDE SEQUENCE</scope>
</reference>
<name>A0AAI8YU60_9PEZI</name>
<keyword evidence="1" id="KW-0560">Oxidoreductase</keyword>
<dbReference type="InterPro" id="IPR025337">
    <property type="entry name" value="Questin_oxidase-like"/>
</dbReference>
<dbReference type="Proteomes" id="UP001296104">
    <property type="component" value="Unassembled WGS sequence"/>
</dbReference>
<dbReference type="PANTHER" id="PTHR35870:SF1">
    <property type="entry name" value="PROTEIN, PUTATIVE (AFU_ORTHOLOGUE AFUA_5G03330)-RELATED"/>
    <property type="match status" value="1"/>
</dbReference>
<dbReference type="GO" id="GO:0016491">
    <property type="term" value="F:oxidoreductase activity"/>
    <property type="evidence" value="ECO:0007669"/>
    <property type="project" value="UniProtKB-KW"/>
</dbReference>
<evidence type="ECO:0000313" key="4">
    <source>
        <dbReference type="Proteomes" id="UP001296104"/>
    </source>
</evidence>
<comment type="caution">
    <text evidence="3">The sequence shown here is derived from an EMBL/GenBank/DDBJ whole genome shotgun (WGS) entry which is preliminary data.</text>
</comment>
<gene>
    <name evidence="3" type="ORF">LECACI_7A002049</name>
</gene>
<dbReference type="Pfam" id="PF14027">
    <property type="entry name" value="Questin_oxidase"/>
    <property type="match status" value="1"/>
</dbReference>
<evidence type="ECO:0000256" key="2">
    <source>
        <dbReference type="SAM" id="MobiDB-lite"/>
    </source>
</evidence>
<evidence type="ECO:0000313" key="3">
    <source>
        <dbReference type="EMBL" id="CAK3875106.1"/>
    </source>
</evidence>
<keyword evidence="4" id="KW-1185">Reference proteome</keyword>
<dbReference type="PANTHER" id="PTHR35870">
    <property type="entry name" value="PROTEIN, PUTATIVE (AFU_ORTHOLOGUE AFUA_5G03330)-RELATED"/>
    <property type="match status" value="1"/>
</dbReference>
<sequence>MPAAKDNYPRTAANTVELSPDRTPGYAHAEGLTEASARKTSELLTVNHDLYHNRWNAGLHNHIAHHLLALWSLGASPEEIQEMWEYNEPYQAPIHKGHPVNDLDLSDPALFEECLGKDRHYVDFLVFFRGEVEKKGIPGTVREYVLKGDKRANDILARMFSDLVHPMIHLGCGIEWDQPSIVAEALAAACIHTNWPAELILAPEEYLKEHEVRESPMLDILDQLRQDPAMSSAVKSTDPFNKIADGLMKRVSGQQFAPYLAQFQVKPTAEDIHNKLSENMHAGAYYMAAAQLPGKHEQMDFVLLHNVTLAGYYPAIIAQDWITNEEKARLVEAKARVDIAMYPGVGCPTLYPERITNYQPDHPKDGWPELFRRAIVYRDEGHAVKLTRALFALEKHFVDVGSATLPISKADFMKIAHMSMDSIERAMEPGGSLVSEEKRNAVKKQVGHGYEFVLNNQTRWVFYNGLEGAWNSVPALKN</sequence>
<proteinExistence type="predicted"/>
<feature type="region of interest" description="Disordered" evidence="2">
    <location>
        <begin position="1"/>
        <end position="26"/>
    </location>
</feature>
<organism evidence="3 4">
    <name type="scientific">Lecanosticta acicola</name>
    <dbReference type="NCBI Taxonomy" id="111012"/>
    <lineage>
        <taxon>Eukaryota</taxon>
        <taxon>Fungi</taxon>
        <taxon>Dikarya</taxon>
        <taxon>Ascomycota</taxon>
        <taxon>Pezizomycotina</taxon>
        <taxon>Dothideomycetes</taxon>
        <taxon>Dothideomycetidae</taxon>
        <taxon>Mycosphaerellales</taxon>
        <taxon>Mycosphaerellaceae</taxon>
        <taxon>Lecanosticta</taxon>
    </lineage>
</organism>
<evidence type="ECO:0008006" key="5">
    <source>
        <dbReference type="Google" id="ProtNLM"/>
    </source>
</evidence>